<protein>
    <submittedName>
        <fullName evidence="1">Uncharacterized protein</fullName>
    </submittedName>
</protein>
<comment type="caution">
    <text evidence="1">The sequence shown here is derived from an EMBL/GenBank/DDBJ whole genome shotgun (WGS) entry which is preliminary data.</text>
</comment>
<name>A0AA36I4E0_9DINO</name>
<sequence length="182" mass="19557">MANRSSSVMAIPPCEYSPKSRFWKGVGAQQRYPATWDADGVFEEYLGSPSLTPSRHQSALKSSKGLMELHYDSMRKKAQERAKCETQLDTPSMGRAYTACTGYSGNIPGKVSGNVVGCSFKQGSQLAMETFGSKLPRPMSGVTFSLSSRGSSRLRSNSVSGCTDVRSPLSQAGWGTLSGTSF</sequence>
<reference evidence="1" key="1">
    <citation type="submission" date="2023-08" db="EMBL/GenBank/DDBJ databases">
        <authorList>
            <person name="Chen Y."/>
            <person name="Shah S."/>
            <person name="Dougan E. K."/>
            <person name="Thang M."/>
            <person name="Chan C."/>
        </authorList>
    </citation>
    <scope>NUCLEOTIDE SEQUENCE</scope>
</reference>
<organism evidence="1 2">
    <name type="scientific">Effrenium voratum</name>
    <dbReference type="NCBI Taxonomy" id="2562239"/>
    <lineage>
        <taxon>Eukaryota</taxon>
        <taxon>Sar</taxon>
        <taxon>Alveolata</taxon>
        <taxon>Dinophyceae</taxon>
        <taxon>Suessiales</taxon>
        <taxon>Symbiodiniaceae</taxon>
        <taxon>Effrenium</taxon>
    </lineage>
</organism>
<dbReference type="EMBL" id="CAUJNA010000750">
    <property type="protein sequence ID" value="CAJ1380833.1"/>
    <property type="molecule type" value="Genomic_DNA"/>
</dbReference>
<dbReference type="AlphaFoldDB" id="A0AA36I4E0"/>
<accession>A0AA36I4E0</accession>
<keyword evidence="2" id="KW-1185">Reference proteome</keyword>
<gene>
    <name evidence="1" type="ORF">EVOR1521_LOCUS8677</name>
</gene>
<evidence type="ECO:0000313" key="1">
    <source>
        <dbReference type="EMBL" id="CAJ1380833.1"/>
    </source>
</evidence>
<dbReference type="Proteomes" id="UP001178507">
    <property type="component" value="Unassembled WGS sequence"/>
</dbReference>
<evidence type="ECO:0000313" key="2">
    <source>
        <dbReference type="Proteomes" id="UP001178507"/>
    </source>
</evidence>
<proteinExistence type="predicted"/>